<dbReference type="InterPro" id="IPR011105">
    <property type="entry name" value="Cell_wall_hydrolase_SleB"/>
</dbReference>
<dbReference type="Pfam" id="PF07486">
    <property type="entry name" value="Hydrolase_2"/>
    <property type="match status" value="1"/>
</dbReference>
<organism evidence="3 4">
    <name type="scientific">Loktanella gaetbuli</name>
    <dbReference type="NCBI Taxonomy" id="2881335"/>
    <lineage>
        <taxon>Bacteria</taxon>
        <taxon>Pseudomonadati</taxon>
        <taxon>Pseudomonadota</taxon>
        <taxon>Alphaproteobacteria</taxon>
        <taxon>Rhodobacterales</taxon>
        <taxon>Roseobacteraceae</taxon>
        <taxon>Loktanella</taxon>
    </lineage>
</organism>
<feature type="domain" description="Cell wall hydrolase SleB" evidence="2">
    <location>
        <begin position="105"/>
        <end position="214"/>
    </location>
</feature>
<dbReference type="RefSeq" id="WP_226747434.1">
    <property type="nucleotide sequence ID" value="NZ_JAJATZ010000002.1"/>
</dbReference>
<dbReference type="Gene3D" id="1.10.10.2520">
    <property type="entry name" value="Cell wall hydrolase SleB, domain 1"/>
    <property type="match status" value="1"/>
</dbReference>
<protein>
    <submittedName>
        <fullName evidence="3">Cell wall hydrolase</fullName>
    </submittedName>
</protein>
<evidence type="ECO:0000259" key="2">
    <source>
        <dbReference type="Pfam" id="PF07486"/>
    </source>
</evidence>
<dbReference type="InterPro" id="IPR042047">
    <property type="entry name" value="SleB_dom1"/>
</dbReference>
<sequence length="223" mass="23720">MTRIIRTTLAAAVAALTLSSAAMADDVMAARLGALLGQERQALSIVPDTRLSALTALPESARRNATPTPDGDAVVTEAYISTMSAPSGGSEWSCLADALYHEARGESIQGVFAVAEVILNRVDSGAYPNTVCGVVHQGTGRKYACQFTWTCDGKSDAISNAAAYNRVGKVAKLLIDGLPRRLTQGATHYHTKAVNPSWAQRFPRVATFGAHHFYRQPTRSASN</sequence>
<keyword evidence="1" id="KW-0732">Signal</keyword>
<evidence type="ECO:0000256" key="1">
    <source>
        <dbReference type="SAM" id="SignalP"/>
    </source>
</evidence>
<feature type="chain" id="PRO_5046977722" evidence="1">
    <location>
        <begin position="25"/>
        <end position="223"/>
    </location>
</feature>
<evidence type="ECO:0000313" key="4">
    <source>
        <dbReference type="Proteomes" id="UP001138961"/>
    </source>
</evidence>
<dbReference type="EMBL" id="JAJATZ010000002">
    <property type="protein sequence ID" value="MCB5198505.1"/>
    <property type="molecule type" value="Genomic_DNA"/>
</dbReference>
<feature type="signal peptide" evidence="1">
    <location>
        <begin position="1"/>
        <end position="24"/>
    </location>
</feature>
<comment type="caution">
    <text evidence="3">The sequence shown here is derived from an EMBL/GenBank/DDBJ whole genome shotgun (WGS) entry which is preliminary data.</text>
</comment>
<reference evidence="3" key="1">
    <citation type="submission" date="2021-10" db="EMBL/GenBank/DDBJ databases">
        <title>Loktanella gaetbuli sp. nov., isolated from a tidal flat.</title>
        <authorList>
            <person name="Park S."/>
            <person name="Yoon J.-H."/>
        </authorList>
    </citation>
    <scope>NUCLEOTIDE SEQUENCE</scope>
    <source>
        <strain evidence="3">TSTF-M6</strain>
    </source>
</reference>
<name>A0ABS8BRZ0_9RHOB</name>
<keyword evidence="4" id="KW-1185">Reference proteome</keyword>
<dbReference type="GO" id="GO:0016787">
    <property type="term" value="F:hydrolase activity"/>
    <property type="evidence" value="ECO:0007669"/>
    <property type="project" value="UniProtKB-KW"/>
</dbReference>
<gene>
    <name evidence="3" type="ORF">LGQ03_04575</name>
</gene>
<proteinExistence type="predicted"/>
<accession>A0ABS8BRZ0</accession>
<evidence type="ECO:0000313" key="3">
    <source>
        <dbReference type="EMBL" id="MCB5198505.1"/>
    </source>
</evidence>
<dbReference type="Proteomes" id="UP001138961">
    <property type="component" value="Unassembled WGS sequence"/>
</dbReference>
<keyword evidence="3" id="KW-0378">Hydrolase</keyword>